<feature type="compositionally biased region" description="Basic and acidic residues" evidence="1">
    <location>
        <begin position="49"/>
        <end position="64"/>
    </location>
</feature>
<evidence type="ECO:0000313" key="3">
    <source>
        <dbReference type="Proteomes" id="UP001341840"/>
    </source>
</evidence>
<dbReference type="Proteomes" id="UP001341840">
    <property type="component" value="Unassembled WGS sequence"/>
</dbReference>
<name>A0ABU6S284_9FABA</name>
<gene>
    <name evidence="2" type="ORF">PIB30_112755</name>
</gene>
<evidence type="ECO:0000313" key="2">
    <source>
        <dbReference type="EMBL" id="MED6129923.1"/>
    </source>
</evidence>
<proteinExistence type="predicted"/>
<reference evidence="2 3" key="1">
    <citation type="journal article" date="2023" name="Plants (Basel)">
        <title>Bridging the Gap: Combining Genomics and Transcriptomics Approaches to Understand Stylosanthes scabra, an Orphan Legume from the Brazilian Caatinga.</title>
        <authorList>
            <person name="Ferreira-Neto J.R.C."/>
            <person name="da Silva M.D."/>
            <person name="Binneck E."/>
            <person name="de Melo N.F."/>
            <person name="da Silva R.H."/>
            <person name="de Melo A.L.T.M."/>
            <person name="Pandolfi V."/>
            <person name="Bustamante F.O."/>
            <person name="Brasileiro-Vidal A.C."/>
            <person name="Benko-Iseppon A.M."/>
        </authorList>
    </citation>
    <scope>NUCLEOTIDE SEQUENCE [LARGE SCALE GENOMIC DNA]</scope>
    <source>
        <tissue evidence="2">Leaves</tissue>
    </source>
</reference>
<sequence>MNATEEMNEKNKPLHLFQLLTQGSVAELHQNEESTLAEAIRGIKKRKQQEKEEWNSKKAKKPNEDAPIGSSEHEQNAIMLGSATVSLGWDDNGNPIVDGPPITASQPSI</sequence>
<evidence type="ECO:0000256" key="1">
    <source>
        <dbReference type="SAM" id="MobiDB-lite"/>
    </source>
</evidence>
<feature type="non-terminal residue" evidence="2">
    <location>
        <position position="109"/>
    </location>
</feature>
<accession>A0ABU6S284</accession>
<organism evidence="2 3">
    <name type="scientific">Stylosanthes scabra</name>
    <dbReference type="NCBI Taxonomy" id="79078"/>
    <lineage>
        <taxon>Eukaryota</taxon>
        <taxon>Viridiplantae</taxon>
        <taxon>Streptophyta</taxon>
        <taxon>Embryophyta</taxon>
        <taxon>Tracheophyta</taxon>
        <taxon>Spermatophyta</taxon>
        <taxon>Magnoliopsida</taxon>
        <taxon>eudicotyledons</taxon>
        <taxon>Gunneridae</taxon>
        <taxon>Pentapetalae</taxon>
        <taxon>rosids</taxon>
        <taxon>fabids</taxon>
        <taxon>Fabales</taxon>
        <taxon>Fabaceae</taxon>
        <taxon>Papilionoideae</taxon>
        <taxon>50 kb inversion clade</taxon>
        <taxon>dalbergioids sensu lato</taxon>
        <taxon>Dalbergieae</taxon>
        <taxon>Pterocarpus clade</taxon>
        <taxon>Stylosanthes</taxon>
    </lineage>
</organism>
<feature type="region of interest" description="Disordered" evidence="1">
    <location>
        <begin position="44"/>
        <end position="72"/>
    </location>
</feature>
<comment type="caution">
    <text evidence="2">The sequence shown here is derived from an EMBL/GenBank/DDBJ whole genome shotgun (WGS) entry which is preliminary data.</text>
</comment>
<dbReference type="EMBL" id="JASCZI010038570">
    <property type="protein sequence ID" value="MED6129923.1"/>
    <property type="molecule type" value="Genomic_DNA"/>
</dbReference>
<keyword evidence="3" id="KW-1185">Reference proteome</keyword>
<protein>
    <submittedName>
        <fullName evidence="2">Uncharacterized protein</fullName>
    </submittedName>
</protein>